<organism evidence="3 4">
    <name type="scientific">Acanthamoeba castellanii (strain ATCC 30010 / Neff)</name>
    <dbReference type="NCBI Taxonomy" id="1257118"/>
    <lineage>
        <taxon>Eukaryota</taxon>
        <taxon>Amoebozoa</taxon>
        <taxon>Discosea</taxon>
        <taxon>Longamoebia</taxon>
        <taxon>Centramoebida</taxon>
        <taxon>Acanthamoebidae</taxon>
        <taxon>Acanthamoeba</taxon>
    </lineage>
</organism>
<accession>L8GP18</accession>
<dbReference type="Pfam" id="PF00266">
    <property type="entry name" value="Aminotran_5"/>
    <property type="match status" value="1"/>
</dbReference>
<feature type="domain" description="Aminotransferase class V" evidence="2">
    <location>
        <begin position="106"/>
        <end position="281"/>
    </location>
</feature>
<keyword evidence="4" id="KW-1185">Reference proteome</keyword>
<evidence type="ECO:0000313" key="3">
    <source>
        <dbReference type="EMBL" id="ELR14934.1"/>
    </source>
</evidence>
<dbReference type="VEuPathDB" id="AmoebaDB:ACA1_051670"/>
<dbReference type="GeneID" id="14915528"/>
<evidence type="ECO:0000259" key="2">
    <source>
        <dbReference type="Pfam" id="PF00266"/>
    </source>
</evidence>
<keyword evidence="3" id="KW-0032">Aminotransferase</keyword>
<dbReference type="Proteomes" id="UP000011083">
    <property type="component" value="Unassembled WGS sequence"/>
</dbReference>
<keyword evidence="1" id="KW-0663">Pyridoxal phosphate</keyword>
<protein>
    <submittedName>
        <fullName evidence="3">Aminotransferase, class V superfamily protein</fullName>
    </submittedName>
</protein>
<name>L8GP18_ACACF</name>
<proteinExistence type="predicted"/>
<dbReference type="KEGG" id="acan:ACA1_051670"/>
<dbReference type="InterPro" id="IPR015421">
    <property type="entry name" value="PyrdxlP-dep_Trfase_major"/>
</dbReference>
<dbReference type="InterPro" id="IPR015424">
    <property type="entry name" value="PyrdxlP-dep_Trfase"/>
</dbReference>
<dbReference type="RefSeq" id="XP_004336947.1">
    <property type="nucleotide sequence ID" value="XM_004336899.1"/>
</dbReference>
<dbReference type="GO" id="GO:0008483">
    <property type="term" value="F:transaminase activity"/>
    <property type="evidence" value="ECO:0007669"/>
    <property type="project" value="UniProtKB-KW"/>
</dbReference>
<dbReference type="OMA" id="VCIFDVV"/>
<dbReference type="OrthoDB" id="5978656at2759"/>
<dbReference type="EMBL" id="KB008040">
    <property type="protein sequence ID" value="ELR14934.1"/>
    <property type="molecule type" value="Genomic_DNA"/>
</dbReference>
<evidence type="ECO:0000313" key="4">
    <source>
        <dbReference type="Proteomes" id="UP000011083"/>
    </source>
</evidence>
<dbReference type="PANTHER" id="PTHR43092:SF2">
    <property type="entry name" value="HERCYNYLCYSTEINE SULFOXIDE LYASE"/>
    <property type="match status" value="1"/>
</dbReference>
<dbReference type="PANTHER" id="PTHR43092">
    <property type="entry name" value="L-CYSTEINE DESULFHYDRASE"/>
    <property type="match status" value="1"/>
</dbReference>
<dbReference type="STRING" id="1257118.L8GP18"/>
<reference evidence="3 4" key="1">
    <citation type="journal article" date="2013" name="Genome Biol.">
        <title>Genome of Acanthamoeba castellanii highlights extensive lateral gene transfer and early evolution of tyrosine kinase signaling.</title>
        <authorList>
            <person name="Clarke M."/>
            <person name="Lohan A.J."/>
            <person name="Liu B."/>
            <person name="Lagkouvardos I."/>
            <person name="Roy S."/>
            <person name="Zafar N."/>
            <person name="Bertelli C."/>
            <person name="Schilde C."/>
            <person name="Kianianmomeni A."/>
            <person name="Burglin T.R."/>
            <person name="Frech C."/>
            <person name="Turcotte B."/>
            <person name="Kopec K.O."/>
            <person name="Synnott J.M."/>
            <person name="Choo C."/>
            <person name="Paponov I."/>
            <person name="Finkler A."/>
            <person name="Soon Heng Tan C."/>
            <person name="Hutchins A.P."/>
            <person name="Weinmeier T."/>
            <person name="Rattei T."/>
            <person name="Chu J.S."/>
            <person name="Gimenez G."/>
            <person name="Irimia M."/>
            <person name="Rigden D.J."/>
            <person name="Fitzpatrick D.A."/>
            <person name="Lorenzo-Morales J."/>
            <person name="Bateman A."/>
            <person name="Chiu C.H."/>
            <person name="Tang P."/>
            <person name="Hegemann P."/>
            <person name="Fromm H."/>
            <person name="Raoult D."/>
            <person name="Greub G."/>
            <person name="Miranda-Saavedra D."/>
            <person name="Chen N."/>
            <person name="Nash P."/>
            <person name="Ginger M.L."/>
            <person name="Horn M."/>
            <person name="Schaap P."/>
            <person name="Caler L."/>
            <person name="Loftus B."/>
        </authorList>
    </citation>
    <scope>NUCLEOTIDE SEQUENCE [LARGE SCALE GENOMIC DNA]</scope>
    <source>
        <strain evidence="3 4">Neff</strain>
    </source>
</reference>
<keyword evidence="3" id="KW-0808">Transferase</keyword>
<dbReference type="InterPro" id="IPR000192">
    <property type="entry name" value="Aminotrans_V_dom"/>
</dbReference>
<dbReference type="SUPFAM" id="SSF53383">
    <property type="entry name" value="PLP-dependent transferases"/>
    <property type="match status" value="1"/>
</dbReference>
<gene>
    <name evidence="3" type="ORF">ACA1_051670</name>
</gene>
<dbReference type="AlphaFoldDB" id="L8GP18"/>
<sequence length="476" mass="53312">MEKKGGHGYRGFGSFHSDNVEDLIRQPEESYAPPELPIRWDDLLPGLGTDLPSFGHEMRDAHFLLDRDWTFINHGAPLRIAVEVGNRWRLHNARQPLRFVDRQLFQLIVWALRQLAAEVKAAPDEVAFVPNATTGLNTVIKSIHLNAGDEVYMLNIGYGSVKKMLAYQCEQAGAHVREGEITFPLAGPNDILEVVSNTLRPNTRLAIFDHITSNTGLVMPIEDLIELCHSRGVPVFIDGAHGLGSLPLDLRALGADFYVGNCHKWFCCTPGCAFLYVRNTHSDGPALRLDVVEKIAKEADDEGHEERKTNDASHVVHPLVISHGFGEGFTSNFIWSGYHDYSSVLTFPAVLALWKRIGLERVWSYNIGLLHQAVDLLRSRWDASLVAPMEMHRTMALVSVPDGVVASGKPTEASSTDAKILQDTLHYRYMIEVPVKCVQGRLYVRLSAHLYNQLSDYERLADAMHRIALHGFPSWE</sequence>
<dbReference type="Gene3D" id="3.40.640.10">
    <property type="entry name" value="Type I PLP-dependent aspartate aminotransferase-like (Major domain)"/>
    <property type="match status" value="1"/>
</dbReference>
<evidence type="ECO:0000256" key="1">
    <source>
        <dbReference type="ARBA" id="ARBA00022898"/>
    </source>
</evidence>